<name>A0A4U1BH87_9GAMM</name>
<evidence type="ECO:0008006" key="3">
    <source>
        <dbReference type="Google" id="ProtNLM"/>
    </source>
</evidence>
<keyword evidence="2" id="KW-1185">Reference proteome</keyword>
<proteinExistence type="predicted"/>
<dbReference type="OrthoDB" id="5458416at2"/>
<organism evidence="1 2">
    <name type="scientific">Ferrimonas sediminicola</name>
    <dbReference type="NCBI Taxonomy" id="2569538"/>
    <lineage>
        <taxon>Bacteria</taxon>
        <taxon>Pseudomonadati</taxon>
        <taxon>Pseudomonadota</taxon>
        <taxon>Gammaproteobacteria</taxon>
        <taxon>Alteromonadales</taxon>
        <taxon>Ferrimonadaceae</taxon>
        <taxon>Ferrimonas</taxon>
    </lineage>
</organism>
<dbReference type="EMBL" id="SWCI01000002">
    <property type="protein sequence ID" value="TKB50625.1"/>
    <property type="molecule type" value="Genomic_DNA"/>
</dbReference>
<dbReference type="AlphaFoldDB" id="A0A4U1BH87"/>
<protein>
    <recommendedName>
        <fullName evidence="3">Polyketide cyclase / dehydrase and lipid transport</fullName>
    </recommendedName>
</protein>
<accession>A0A4U1BH87</accession>
<dbReference type="Proteomes" id="UP000305674">
    <property type="component" value="Unassembled WGS sequence"/>
</dbReference>
<comment type="caution">
    <text evidence="1">The sequence shown here is derived from an EMBL/GenBank/DDBJ whole genome shotgun (WGS) entry which is preliminary data.</text>
</comment>
<dbReference type="SUPFAM" id="SSF55961">
    <property type="entry name" value="Bet v1-like"/>
    <property type="match status" value="1"/>
</dbReference>
<evidence type="ECO:0000313" key="2">
    <source>
        <dbReference type="Proteomes" id="UP000305674"/>
    </source>
</evidence>
<reference evidence="1 2" key="1">
    <citation type="submission" date="2019-04" db="EMBL/GenBank/DDBJ databases">
        <authorList>
            <person name="Hwang J.C."/>
        </authorList>
    </citation>
    <scope>NUCLEOTIDE SEQUENCE [LARGE SCALE GENOMIC DNA]</scope>
    <source>
        <strain evidence="1 2">IMCC35001</strain>
    </source>
</reference>
<gene>
    <name evidence="1" type="ORF">FCL40_05605</name>
</gene>
<sequence length="155" mass="17888">MIVRPRQTRQYSGEIRSNRSASEVFPLMCPVREREWVPGWDPLMVWSNVGRIETDCVFTTQEPGGLATWYVLASDPDQGQLELLKTLPEQLVTRIRIGVSPAPGGCVIQLNYLYTAIGPRGQSQLDRLDQGFWQEFLQRWERALNRYFDSQQRTA</sequence>
<dbReference type="RefSeq" id="WP_136852167.1">
    <property type="nucleotide sequence ID" value="NZ_SWCI01000002.1"/>
</dbReference>
<evidence type="ECO:0000313" key="1">
    <source>
        <dbReference type="EMBL" id="TKB50625.1"/>
    </source>
</evidence>